<keyword evidence="5" id="KW-0479">Metal-binding</keyword>
<evidence type="ECO:0000256" key="3">
    <source>
        <dbReference type="ARBA" id="ARBA00010617"/>
    </source>
</evidence>
<dbReference type="Gene3D" id="1.10.630.10">
    <property type="entry name" value="Cytochrome P450"/>
    <property type="match status" value="1"/>
</dbReference>
<evidence type="ECO:0000256" key="8">
    <source>
        <dbReference type="ARBA" id="ARBA00023033"/>
    </source>
</evidence>
<dbReference type="STRING" id="57577.A0A2K3NHK6"/>
<keyword evidence="9" id="KW-0472">Membrane</keyword>
<comment type="caution">
    <text evidence="10">The sequence shown here is derived from an EMBL/GenBank/DDBJ whole genome shotgun (WGS) entry which is preliminary data.</text>
</comment>
<protein>
    <submittedName>
        <fullName evidence="10">Cytochrome p450 93a1-like protein</fullName>
    </submittedName>
</protein>
<dbReference type="SUPFAM" id="SSF48264">
    <property type="entry name" value="Cytochrome P450"/>
    <property type="match status" value="1"/>
</dbReference>
<evidence type="ECO:0000313" key="11">
    <source>
        <dbReference type="Proteomes" id="UP000236291"/>
    </source>
</evidence>
<dbReference type="InterPro" id="IPR001128">
    <property type="entry name" value="Cyt_P450"/>
</dbReference>
<keyword evidence="7" id="KW-0408">Iron</keyword>
<sequence>YLTYNSSDLAFAPYGTYWKFMKKLCMSEFLNGKMLDQLLPIRKDEINRFLQMIVKKSEVNEAVNVTNELLKLTNSIVMKMSIGKSCFKEDDEAHKVTERVRESAMVSGMFNLADYFWFCKRLDIQGIEKRLKDVHDRFDNMMENIIKEHEEGRSKLERKDGAKDVLDALLTILDPTSMRRLAPHSASIHSELQRHGLRIHSVEMLEAIQYVPGSKRFQRSESENAGEQ</sequence>
<dbReference type="GO" id="GO:0016705">
    <property type="term" value="F:oxidoreductase activity, acting on paired donors, with incorporation or reduction of molecular oxygen"/>
    <property type="evidence" value="ECO:0007669"/>
    <property type="project" value="InterPro"/>
</dbReference>
<feature type="non-terminal residue" evidence="10">
    <location>
        <position position="1"/>
    </location>
</feature>
<dbReference type="PANTHER" id="PTHR47943:SF8">
    <property type="entry name" value="CYTOCHROME P450"/>
    <property type="match status" value="1"/>
</dbReference>
<dbReference type="GO" id="GO:0004497">
    <property type="term" value="F:monooxygenase activity"/>
    <property type="evidence" value="ECO:0007669"/>
    <property type="project" value="UniProtKB-KW"/>
</dbReference>
<evidence type="ECO:0000256" key="2">
    <source>
        <dbReference type="ARBA" id="ARBA00004370"/>
    </source>
</evidence>
<dbReference type="GO" id="GO:0005506">
    <property type="term" value="F:iron ion binding"/>
    <property type="evidence" value="ECO:0007669"/>
    <property type="project" value="InterPro"/>
</dbReference>
<organism evidence="10 11">
    <name type="scientific">Trifolium pratense</name>
    <name type="common">Red clover</name>
    <dbReference type="NCBI Taxonomy" id="57577"/>
    <lineage>
        <taxon>Eukaryota</taxon>
        <taxon>Viridiplantae</taxon>
        <taxon>Streptophyta</taxon>
        <taxon>Embryophyta</taxon>
        <taxon>Tracheophyta</taxon>
        <taxon>Spermatophyta</taxon>
        <taxon>Magnoliopsida</taxon>
        <taxon>eudicotyledons</taxon>
        <taxon>Gunneridae</taxon>
        <taxon>Pentapetalae</taxon>
        <taxon>rosids</taxon>
        <taxon>fabids</taxon>
        <taxon>Fabales</taxon>
        <taxon>Fabaceae</taxon>
        <taxon>Papilionoideae</taxon>
        <taxon>50 kb inversion clade</taxon>
        <taxon>NPAAA clade</taxon>
        <taxon>Hologalegina</taxon>
        <taxon>IRL clade</taxon>
        <taxon>Trifolieae</taxon>
        <taxon>Trifolium</taxon>
    </lineage>
</organism>
<evidence type="ECO:0000256" key="1">
    <source>
        <dbReference type="ARBA" id="ARBA00001971"/>
    </source>
</evidence>
<reference evidence="10 11" key="1">
    <citation type="journal article" date="2014" name="Am. J. Bot.">
        <title>Genome assembly and annotation for red clover (Trifolium pratense; Fabaceae).</title>
        <authorList>
            <person name="Istvanek J."/>
            <person name="Jaros M."/>
            <person name="Krenek A."/>
            <person name="Repkova J."/>
        </authorList>
    </citation>
    <scope>NUCLEOTIDE SEQUENCE [LARGE SCALE GENOMIC DNA]</scope>
    <source>
        <strain evidence="11">cv. Tatra</strain>
        <tissue evidence="10">Young leaves</tissue>
    </source>
</reference>
<dbReference type="AlphaFoldDB" id="A0A2K3NHK6"/>
<dbReference type="GO" id="GO:0016020">
    <property type="term" value="C:membrane"/>
    <property type="evidence" value="ECO:0007669"/>
    <property type="project" value="UniProtKB-SubCell"/>
</dbReference>
<dbReference type="EMBL" id="ASHM01021434">
    <property type="protein sequence ID" value="PNY02500.1"/>
    <property type="molecule type" value="Genomic_DNA"/>
</dbReference>
<evidence type="ECO:0000256" key="9">
    <source>
        <dbReference type="ARBA" id="ARBA00023136"/>
    </source>
</evidence>
<proteinExistence type="inferred from homology"/>
<dbReference type="Proteomes" id="UP000236291">
    <property type="component" value="Unassembled WGS sequence"/>
</dbReference>
<dbReference type="Pfam" id="PF00067">
    <property type="entry name" value="p450"/>
    <property type="match status" value="1"/>
</dbReference>
<evidence type="ECO:0000256" key="4">
    <source>
        <dbReference type="ARBA" id="ARBA00022617"/>
    </source>
</evidence>
<keyword evidence="6" id="KW-0560">Oxidoreductase</keyword>
<name>A0A2K3NHK6_TRIPR</name>
<evidence type="ECO:0000256" key="6">
    <source>
        <dbReference type="ARBA" id="ARBA00023002"/>
    </source>
</evidence>
<accession>A0A2K3NHK6</accession>
<evidence type="ECO:0000256" key="5">
    <source>
        <dbReference type="ARBA" id="ARBA00022723"/>
    </source>
</evidence>
<keyword evidence="8" id="KW-0503">Monooxygenase</keyword>
<comment type="similarity">
    <text evidence="3">Belongs to the cytochrome P450 family.</text>
</comment>
<dbReference type="InterPro" id="IPR036396">
    <property type="entry name" value="Cyt_P450_sf"/>
</dbReference>
<gene>
    <name evidence="10" type="ORF">L195_g025810</name>
</gene>
<evidence type="ECO:0000256" key="7">
    <source>
        <dbReference type="ARBA" id="ARBA00023004"/>
    </source>
</evidence>
<keyword evidence="4" id="KW-0349">Heme</keyword>
<comment type="cofactor">
    <cofactor evidence="1">
        <name>heme</name>
        <dbReference type="ChEBI" id="CHEBI:30413"/>
    </cofactor>
</comment>
<reference evidence="10 11" key="2">
    <citation type="journal article" date="2017" name="Front. Plant Sci.">
        <title>Gene Classification and Mining of Molecular Markers Useful in Red Clover (Trifolium pratense) Breeding.</title>
        <authorList>
            <person name="Istvanek J."/>
            <person name="Dluhosova J."/>
            <person name="Dluhos P."/>
            <person name="Patkova L."/>
            <person name="Nedelnik J."/>
            <person name="Repkova J."/>
        </authorList>
    </citation>
    <scope>NUCLEOTIDE SEQUENCE [LARGE SCALE GENOMIC DNA]</scope>
    <source>
        <strain evidence="11">cv. Tatra</strain>
        <tissue evidence="10">Young leaves</tissue>
    </source>
</reference>
<comment type="subcellular location">
    <subcellularLocation>
        <location evidence="2">Membrane</location>
    </subcellularLocation>
</comment>
<evidence type="ECO:0000313" key="10">
    <source>
        <dbReference type="EMBL" id="PNY02500.1"/>
    </source>
</evidence>
<dbReference type="PANTHER" id="PTHR47943">
    <property type="entry name" value="CYTOCHROME P450 93A3-LIKE"/>
    <property type="match status" value="1"/>
</dbReference>
<dbReference type="GO" id="GO:0020037">
    <property type="term" value="F:heme binding"/>
    <property type="evidence" value="ECO:0007669"/>
    <property type="project" value="InterPro"/>
</dbReference>